<dbReference type="Proteomes" id="UP000186040">
    <property type="component" value="Unassembled WGS sequence"/>
</dbReference>
<dbReference type="Gene3D" id="1.10.357.10">
    <property type="entry name" value="Tetracycline Repressor, domain 2"/>
    <property type="match status" value="1"/>
</dbReference>
<organism evidence="2 3">
    <name type="scientific">Actinokineospora bangkokensis</name>
    <dbReference type="NCBI Taxonomy" id="1193682"/>
    <lineage>
        <taxon>Bacteria</taxon>
        <taxon>Bacillati</taxon>
        <taxon>Actinomycetota</taxon>
        <taxon>Actinomycetes</taxon>
        <taxon>Pseudonocardiales</taxon>
        <taxon>Pseudonocardiaceae</taxon>
        <taxon>Actinokineospora</taxon>
    </lineage>
</organism>
<dbReference type="InterPro" id="IPR041583">
    <property type="entry name" value="TetR_C_31"/>
</dbReference>
<name>A0A1Q9LMP1_9PSEU</name>
<accession>A0A1Q9LMP1</accession>
<comment type="caution">
    <text evidence="2">The sequence shown here is derived from an EMBL/GenBank/DDBJ whole genome shotgun (WGS) entry which is preliminary data.</text>
</comment>
<protein>
    <recommendedName>
        <fullName evidence="1">Tetracyclin repressor-like C-terminal group 31 domain-containing protein</fullName>
    </recommendedName>
</protein>
<feature type="domain" description="Tetracyclin repressor-like C-terminal group 31" evidence="1">
    <location>
        <begin position="67"/>
        <end position="174"/>
    </location>
</feature>
<dbReference type="SUPFAM" id="SSF48498">
    <property type="entry name" value="Tetracyclin repressor-like, C-terminal domain"/>
    <property type="match status" value="1"/>
</dbReference>
<dbReference type="Pfam" id="PF17940">
    <property type="entry name" value="TetR_C_31"/>
    <property type="match status" value="1"/>
</dbReference>
<dbReference type="AlphaFoldDB" id="A0A1Q9LMP1"/>
<keyword evidence="3" id="KW-1185">Reference proteome</keyword>
<evidence type="ECO:0000259" key="1">
    <source>
        <dbReference type="Pfam" id="PF17940"/>
    </source>
</evidence>
<dbReference type="InterPro" id="IPR036271">
    <property type="entry name" value="Tet_transcr_reg_TetR-rel_C_sf"/>
</dbReference>
<proteinExistence type="predicted"/>
<gene>
    <name evidence="2" type="ORF">BJP25_17475</name>
</gene>
<evidence type="ECO:0000313" key="3">
    <source>
        <dbReference type="Proteomes" id="UP000186040"/>
    </source>
</evidence>
<dbReference type="EMBL" id="MKQR01000011">
    <property type="protein sequence ID" value="OLR93273.1"/>
    <property type="molecule type" value="Genomic_DNA"/>
</dbReference>
<reference evidence="2 3" key="1">
    <citation type="submission" date="2016-10" db="EMBL/GenBank/DDBJ databases">
        <title>The Draft Genome Sequence of Actinokineospora bangkokensis 44EHWT reveals the biosynthetic pathway of antifungal compounds Thailandins with unusual extender unit butylmalonyl-CoA.</title>
        <authorList>
            <person name="Greule A."/>
            <person name="Intra B."/>
            <person name="Flemming S."/>
            <person name="Rommel M.G."/>
            <person name="Panbangred W."/>
            <person name="Bechthold A."/>
        </authorList>
    </citation>
    <scope>NUCLEOTIDE SEQUENCE [LARGE SCALE GENOMIC DNA]</scope>
    <source>
        <strain evidence="2 3">44EHW</strain>
    </source>
</reference>
<dbReference type="STRING" id="1193682.BJP25_17475"/>
<evidence type="ECO:0000313" key="2">
    <source>
        <dbReference type="EMBL" id="OLR93273.1"/>
    </source>
</evidence>
<sequence length="177" mass="18841">MLARGGGRALTHRAVDAEAGLAAGSVSYYARSRQALVGIAVEALFAQDAAVAESALRRAVVPDAPATARRVAADLAEFVGVMTAPEHRYRVVARYELLAEAAREDGLAAQFRVQRNAFVEFARQVLARLGAPDDDTACDVLVTTLDGLLHRQVLAAAEPLPPRAVEEALRRALAAWS</sequence>